<evidence type="ECO:0000313" key="10">
    <source>
        <dbReference type="Proteomes" id="UP001597307"/>
    </source>
</evidence>
<evidence type="ECO:0000256" key="2">
    <source>
        <dbReference type="ARBA" id="ARBA00006143"/>
    </source>
</evidence>
<evidence type="ECO:0000313" key="9">
    <source>
        <dbReference type="EMBL" id="MFD1845232.1"/>
    </source>
</evidence>
<dbReference type="InterPro" id="IPR003834">
    <property type="entry name" value="Cyt_c_assmbl_TM_dom"/>
</dbReference>
<feature type="compositionally biased region" description="Low complexity" evidence="6">
    <location>
        <begin position="270"/>
        <end position="285"/>
    </location>
</feature>
<evidence type="ECO:0000256" key="7">
    <source>
        <dbReference type="SAM" id="Phobius"/>
    </source>
</evidence>
<sequence>MLIGYSGAFLGGLLTLLSPCSALLLPAFFAYAFSTKQQLVGRTMLFYAGLLCTLVPLGVFAGTLGSLVTTDRHILIGLAAALMIVLGLIQILGVRLPAFIRTRSATVGSGGSVFVLGLAYGVAGACTGPILGSILTVAAAGSNAVYGGILLAIYALGMAVPLFFLAALWDRLGVSGRRWLRPRPVTIGRWSNTWIMVISGSLSIGIGIFLIATDGTASLGGILSVTDQFALENAVRTFADSIPDVAVMLLILMLLTATGATYLRRRSHRSSAPPDDSASPEASSDQVSKEAP</sequence>
<evidence type="ECO:0000256" key="6">
    <source>
        <dbReference type="SAM" id="MobiDB-lite"/>
    </source>
</evidence>
<dbReference type="Proteomes" id="UP001597307">
    <property type="component" value="Unassembled WGS sequence"/>
</dbReference>
<evidence type="ECO:0000259" key="8">
    <source>
        <dbReference type="Pfam" id="PF02683"/>
    </source>
</evidence>
<feature type="transmembrane region" description="Helical" evidence="7">
    <location>
        <begin position="45"/>
        <end position="68"/>
    </location>
</feature>
<comment type="similarity">
    <text evidence="2">Belongs to the DsbD family.</text>
</comment>
<feature type="transmembrane region" description="Helical" evidence="7">
    <location>
        <begin position="190"/>
        <end position="212"/>
    </location>
</feature>
<feature type="transmembrane region" description="Helical" evidence="7">
    <location>
        <begin position="113"/>
        <end position="138"/>
    </location>
</feature>
<feature type="domain" description="Cytochrome C biogenesis protein transmembrane" evidence="8">
    <location>
        <begin position="7"/>
        <end position="172"/>
    </location>
</feature>
<proteinExistence type="inferred from homology"/>
<reference evidence="10" key="1">
    <citation type="journal article" date="2019" name="Int. J. Syst. Evol. Microbiol.">
        <title>The Global Catalogue of Microorganisms (GCM) 10K type strain sequencing project: providing services to taxonomists for standard genome sequencing and annotation.</title>
        <authorList>
            <consortium name="The Broad Institute Genomics Platform"/>
            <consortium name="The Broad Institute Genome Sequencing Center for Infectious Disease"/>
            <person name="Wu L."/>
            <person name="Ma J."/>
        </authorList>
    </citation>
    <scope>NUCLEOTIDE SEQUENCE [LARGE SCALE GENOMIC DNA]</scope>
    <source>
        <strain evidence="10">JCM 11496</strain>
    </source>
</reference>
<evidence type="ECO:0000256" key="1">
    <source>
        <dbReference type="ARBA" id="ARBA00004141"/>
    </source>
</evidence>
<organism evidence="9 10">
    <name type="scientific">Arthrobacter flavus</name>
    <dbReference type="NCBI Taxonomy" id="95172"/>
    <lineage>
        <taxon>Bacteria</taxon>
        <taxon>Bacillati</taxon>
        <taxon>Actinomycetota</taxon>
        <taxon>Actinomycetes</taxon>
        <taxon>Micrococcales</taxon>
        <taxon>Micrococcaceae</taxon>
        <taxon>Arthrobacter</taxon>
    </lineage>
</organism>
<accession>A0ABW4Q3E0</accession>
<feature type="transmembrane region" description="Helical" evidence="7">
    <location>
        <begin position="74"/>
        <end position="92"/>
    </location>
</feature>
<keyword evidence="4 7" id="KW-1133">Transmembrane helix</keyword>
<gene>
    <name evidence="9" type="ORF">ACFSFX_01305</name>
</gene>
<keyword evidence="5 7" id="KW-0472">Membrane</keyword>
<dbReference type="InterPro" id="IPR051790">
    <property type="entry name" value="Cytochrome_c-biogenesis_DsbD"/>
</dbReference>
<dbReference type="PANTHER" id="PTHR31272">
    <property type="entry name" value="CYTOCHROME C-TYPE BIOGENESIS PROTEIN HI_1454-RELATED"/>
    <property type="match status" value="1"/>
</dbReference>
<feature type="transmembrane region" description="Helical" evidence="7">
    <location>
        <begin position="144"/>
        <end position="169"/>
    </location>
</feature>
<comment type="caution">
    <text evidence="9">The sequence shown here is derived from an EMBL/GenBank/DDBJ whole genome shotgun (WGS) entry which is preliminary data.</text>
</comment>
<feature type="transmembrane region" description="Helical" evidence="7">
    <location>
        <begin position="245"/>
        <end position="263"/>
    </location>
</feature>
<comment type="subcellular location">
    <subcellularLocation>
        <location evidence="1">Membrane</location>
        <topology evidence="1">Multi-pass membrane protein</topology>
    </subcellularLocation>
</comment>
<protein>
    <submittedName>
        <fullName evidence="9">Cytochrome c biogenesis CcdA family protein</fullName>
    </submittedName>
</protein>
<keyword evidence="10" id="KW-1185">Reference proteome</keyword>
<evidence type="ECO:0000256" key="3">
    <source>
        <dbReference type="ARBA" id="ARBA00022692"/>
    </source>
</evidence>
<dbReference type="Pfam" id="PF02683">
    <property type="entry name" value="DsbD_TM"/>
    <property type="match status" value="1"/>
</dbReference>
<name>A0ABW4Q3E0_9MICC</name>
<feature type="region of interest" description="Disordered" evidence="6">
    <location>
        <begin position="266"/>
        <end position="292"/>
    </location>
</feature>
<keyword evidence="3 7" id="KW-0812">Transmembrane</keyword>
<evidence type="ECO:0000256" key="4">
    <source>
        <dbReference type="ARBA" id="ARBA00022989"/>
    </source>
</evidence>
<dbReference type="EMBL" id="JBHUGA010000003">
    <property type="protein sequence ID" value="MFD1845232.1"/>
    <property type="molecule type" value="Genomic_DNA"/>
</dbReference>
<dbReference type="RefSeq" id="WP_343877265.1">
    <property type="nucleotide sequence ID" value="NZ_BAAAIJ010000003.1"/>
</dbReference>
<evidence type="ECO:0000256" key="5">
    <source>
        <dbReference type="ARBA" id="ARBA00023136"/>
    </source>
</evidence>
<feature type="transmembrane region" description="Helical" evidence="7">
    <location>
        <begin position="12"/>
        <end position="33"/>
    </location>
</feature>
<dbReference type="PANTHER" id="PTHR31272:SF4">
    <property type="entry name" value="CYTOCHROME C-TYPE BIOGENESIS PROTEIN HI_1454-RELATED"/>
    <property type="match status" value="1"/>
</dbReference>